<feature type="region of interest" description="Disordered" evidence="15">
    <location>
        <begin position="362"/>
        <end position="385"/>
    </location>
</feature>
<protein>
    <recommendedName>
        <fullName evidence="11">Calreticulin</fullName>
    </recommendedName>
</protein>
<keyword evidence="6" id="KW-0677">Repeat</keyword>
<dbReference type="GO" id="GO:0005789">
    <property type="term" value="C:endoplasmic reticulum membrane"/>
    <property type="evidence" value="ECO:0007669"/>
    <property type="project" value="TreeGrafter"/>
</dbReference>
<dbReference type="SUPFAM" id="SSF49899">
    <property type="entry name" value="Concanavalin A-like lectins/glucanases"/>
    <property type="match status" value="1"/>
</dbReference>
<reference evidence="16" key="1">
    <citation type="journal article" date="2020" name="J. Eukaryot. Microbiol.">
        <title>De novo Sequencing, Assembly and Annotation of the Transcriptome for the Free-Living Testate Amoeba Arcella intermedia.</title>
        <authorList>
            <person name="Ribeiro G.M."/>
            <person name="Porfirio-Sousa A.L."/>
            <person name="Maurer-Alcala X.X."/>
            <person name="Katz L.A."/>
            <person name="Lahr D.J.G."/>
        </authorList>
    </citation>
    <scope>NUCLEOTIDE SEQUENCE</scope>
</reference>
<dbReference type="InterPro" id="IPR009169">
    <property type="entry name" value="Calreticulin"/>
</dbReference>
<evidence type="ECO:0000256" key="3">
    <source>
        <dbReference type="ARBA" id="ARBA00022723"/>
    </source>
</evidence>
<dbReference type="PIRSF" id="PIRSF002356">
    <property type="entry name" value="Calreticulin"/>
    <property type="match status" value="1"/>
</dbReference>
<keyword evidence="5" id="KW-0430">Lectin</keyword>
<keyword evidence="9" id="KW-0106">Calcium</keyword>
<feature type="binding site" evidence="12">
    <location>
        <position position="130"/>
    </location>
    <ligand>
        <name>an alpha-D-glucoside</name>
        <dbReference type="ChEBI" id="CHEBI:22390"/>
    </ligand>
</feature>
<dbReference type="PANTHER" id="PTHR11073">
    <property type="entry name" value="CALRETICULIN AND CALNEXIN"/>
    <property type="match status" value="1"/>
</dbReference>
<feature type="disulfide bond" evidence="13">
    <location>
        <begin position="102"/>
        <end position="139"/>
    </location>
</feature>
<evidence type="ECO:0000256" key="10">
    <source>
        <dbReference type="ARBA" id="ARBA00023186"/>
    </source>
</evidence>
<feature type="region of interest" description="Disordered" evidence="15">
    <location>
        <begin position="229"/>
        <end position="255"/>
    </location>
</feature>
<dbReference type="GO" id="GO:0005788">
    <property type="term" value="C:endoplasmic reticulum lumen"/>
    <property type="evidence" value="ECO:0007669"/>
    <property type="project" value="UniProtKB-SubCell"/>
</dbReference>
<dbReference type="PROSITE" id="PS00803">
    <property type="entry name" value="CALRETICULIN_1"/>
    <property type="match status" value="1"/>
</dbReference>
<feature type="binding site" evidence="12">
    <location>
        <position position="108"/>
    </location>
    <ligand>
        <name>an alpha-D-glucoside</name>
        <dbReference type="ChEBI" id="CHEBI:22390"/>
    </ligand>
</feature>
<evidence type="ECO:0000256" key="12">
    <source>
        <dbReference type="PIRSR" id="PIRSR002356-1"/>
    </source>
</evidence>
<proteinExistence type="inferred from homology"/>
<dbReference type="Pfam" id="PF00262">
    <property type="entry name" value="Calreticulin"/>
    <property type="match status" value="2"/>
</dbReference>
<dbReference type="InterPro" id="IPR009033">
    <property type="entry name" value="Calreticulin/calnexin_P_dom_sf"/>
</dbReference>
<feature type="chain" id="PRO_5025704672" description="Calreticulin" evidence="14">
    <location>
        <begin position="19"/>
        <end position="385"/>
    </location>
</feature>
<evidence type="ECO:0000256" key="14">
    <source>
        <dbReference type="RuleBase" id="RU362126"/>
    </source>
</evidence>
<evidence type="ECO:0000313" key="16">
    <source>
        <dbReference type="EMBL" id="NDV32654.1"/>
    </source>
</evidence>
<evidence type="ECO:0000256" key="11">
    <source>
        <dbReference type="PIRNR" id="PIRNR002356"/>
    </source>
</evidence>
<feature type="binding site" evidence="12">
    <location>
        <position position="137"/>
    </location>
    <ligand>
        <name>an alpha-D-glucoside</name>
        <dbReference type="ChEBI" id="CHEBI:22390"/>
    </ligand>
</feature>
<dbReference type="SUPFAM" id="SSF63887">
    <property type="entry name" value="P-domain of calnexin/calreticulin"/>
    <property type="match status" value="1"/>
</dbReference>
<dbReference type="FunFam" id="2.10.250.10:FF:000002">
    <property type="entry name" value="Calreticulin"/>
    <property type="match status" value="1"/>
</dbReference>
<evidence type="ECO:0000256" key="7">
    <source>
        <dbReference type="ARBA" id="ARBA00022824"/>
    </source>
</evidence>
<dbReference type="InterPro" id="IPR013320">
    <property type="entry name" value="ConA-like_dom_sf"/>
</dbReference>
<evidence type="ECO:0000256" key="1">
    <source>
        <dbReference type="ARBA" id="ARBA00004319"/>
    </source>
</evidence>
<dbReference type="PROSITE" id="PS00805">
    <property type="entry name" value="CALRETICULIN_REPEAT"/>
    <property type="match status" value="1"/>
</dbReference>
<sequence>MKTLLFALLALASAHVYFREDFSNADWQSRWVVSDWKQDSGEAGKWDLSAGKYFTDETKERGLRTTQDARFYDISAAHEEFSNKDKNLYIQFSVKHEQNIDCGGGYVKLVPADALTDQKNFQGGASETKYNVMFGPDVCGYTKKVHFILNHKGTNHLIKEEIPFDNDEFTHVYTGALFPDNTFKVWVDGVEKKSGSIPDNWDLLPPKKINDPAQSKPADWVDEKMIVDPEDKKPEGYDDIPEEIADPDAKKPEDWDDDLDGDWEAPKVPNPDYKGPWSPRKIDNPLYKGPWIHPQIDNPDYKYDAELYQYSSFKYVGIDIWQVKSGSIFSHFLLTDDWETAKAEIDAIGVIRENEKKLKEVADKAAAEKAAAEKPQEPVEEKEDL</sequence>
<dbReference type="PANTHER" id="PTHR11073:SF2">
    <property type="entry name" value="CALRETICULIN"/>
    <property type="match status" value="1"/>
</dbReference>
<keyword evidence="10 11" id="KW-0143">Chaperone</keyword>
<dbReference type="FunFam" id="2.60.120.200:FF:000018">
    <property type="entry name" value="Calreticulin 1b"/>
    <property type="match status" value="1"/>
</dbReference>
<evidence type="ECO:0000256" key="4">
    <source>
        <dbReference type="ARBA" id="ARBA00022729"/>
    </source>
</evidence>
<dbReference type="AlphaFoldDB" id="A0A6B2L6R7"/>
<evidence type="ECO:0000256" key="13">
    <source>
        <dbReference type="PIRSR" id="PIRSR002356-3"/>
    </source>
</evidence>
<dbReference type="GO" id="GO:0030246">
    <property type="term" value="F:carbohydrate binding"/>
    <property type="evidence" value="ECO:0007669"/>
    <property type="project" value="UniProtKB-KW"/>
</dbReference>
<evidence type="ECO:0000256" key="2">
    <source>
        <dbReference type="ARBA" id="ARBA00010983"/>
    </source>
</evidence>
<comment type="subcellular location">
    <subcellularLocation>
        <location evidence="1 11">Endoplasmic reticulum lumen</location>
    </subcellularLocation>
</comment>
<keyword evidence="3" id="KW-0479">Metal-binding</keyword>
<feature type="compositionally biased region" description="Acidic residues" evidence="15">
    <location>
        <begin position="237"/>
        <end position="246"/>
    </location>
</feature>
<evidence type="ECO:0000256" key="9">
    <source>
        <dbReference type="ARBA" id="ARBA00022837"/>
    </source>
</evidence>
<dbReference type="EMBL" id="GIBP01003685">
    <property type="protein sequence ID" value="NDV32654.1"/>
    <property type="molecule type" value="Transcribed_RNA"/>
</dbReference>
<name>A0A6B2L6R7_9EUKA</name>
<dbReference type="PROSITE" id="PS00804">
    <property type="entry name" value="CALRETICULIN_2"/>
    <property type="match status" value="1"/>
</dbReference>
<dbReference type="GO" id="GO:0036503">
    <property type="term" value="P:ERAD pathway"/>
    <property type="evidence" value="ECO:0007669"/>
    <property type="project" value="TreeGrafter"/>
</dbReference>
<evidence type="ECO:0000256" key="15">
    <source>
        <dbReference type="SAM" id="MobiDB-lite"/>
    </source>
</evidence>
<feature type="signal peptide" evidence="14">
    <location>
        <begin position="1"/>
        <end position="18"/>
    </location>
</feature>
<dbReference type="InterPro" id="IPR001580">
    <property type="entry name" value="Calret/calnex"/>
</dbReference>
<evidence type="ECO:0000256" key="5">
    <source>
        <dbReference type="ARBA" id="ARBA00022734"/>
    </source>
</evidence>
<dbReference type="Gene3D" id="2.60.120.200">
    <property type="match status" value="1"/>
</dbReference>
<dbReference type="GO" id="GO:0005509">
    <property type="term" value="F:calcium ion binding"/>
    <property type="evidence" value="ECO:0007669"/>
    <property type="project" value="InterPro"/>
</dbReference>
<evidence type="ECO:0000256" key="6">
    <source>
        <dbReference type="ARBA" id="ARBA00022737"/>
    </source>
</evidence>
<organism evidence="16">
    <name type="scientific">Arcella intermedia</name>
    <dbReference type="NCBI Taxonomy" id="1963864"/>
    <lineage>
        <taxon>Eukaryota</taxon>
        <taxon>Amoebozoa</taxon>
        <taxon>Tubulinea</taxon>
        <taxon>Elardia</taxon>
        <taxon>Arcellinida</taxon>
        <taxon>Sphaerothecina</taxon>
        <taxon>Arcellidae</taxon>
        <taxon>Arcella</taxon>
    </lineage>
</organism>
<dbReference type="GO" id="GO:0006457">
    <property type="term" value="P:protein folding"/>
    <property type="evidence" value="ECO:0007669"/>
    <property type="project" value="InterPro"/>
</dbReference>
<dbReference type="Gene3D" id="2.10.250.10">
    <property type="entry name" value="Calreticulin/calnexin, P domain"/>
    <property type="match status" value="1"/>
</dbReference>
<keyword evidence="4 14" id="KW-0732">Signal</keyword>
<feature type="binding site" evidence="12">
    <location>
        <position position="106"/>
    </location>
    <ligand>
        <name>an alpha-D-glucoside</name>
        <dbReference type="ChEBI" id="CHEBI:22390"/>
    </ligand>
</feature>
<keyword evidence="8" id="KW-0862">Zinc</keyword>
<comment type="similarity">
    <text evidence="2 11 14">Belongs to the calreticulin family.</text>
</comment>
<keyword evidence="13" id="KW-1015">Disulfide bond</keyword>
<feature type="binding site" evidence="12">
    <location>
        <position position="319"/>
    </location>
    <ligand>
        <name>an alpha-D-glucoside</name>
        <dbReference type="ChEBI" id="CHEBI:22390"/>
    </ligand>
</feature>
<accession>A0A6B2L6R7</accession>
<keyword evidence="7 11" id="KW-0256">Endoplasmic reticulum</keyword>
<dbReference type="PRINTS" id="PR00626">
    <property type="entry name" value="CALRETICULIN"/>
</dbReference>
<evidence type="ECO:0000256" key="8">
    <source>
        <dbReference type="ARBA" id="ARBA00022833"/>
    </source>
</evidence>
<dbReference type="InterPro" id="IPR018124">
    <property type="entry name" value="Calret/calnex_CS"/>
</dbReference>
<dbReference type="GO" id="GO:0051082">
    <property type="term" value="F:unfolded protein binding"/>
    <property type="evidence" value="ECO:0007669"/>
    <property type="project" value="InterPro"/>
</dbReference>